<name>A0A937K143_9BACT</name>
<dbReference type="RefSeq" id="WP_202244747.1">
    <property type="nucleotide sequence ID" value="NZ_JAESIY010000006.1"/>
</dbReference>
<organism evidence="1 2">
    <name type="scientific">Fulvivirga sediminis</name>
    <dbReference type="NCBI Taxonomy" id="2803949"/>
    <lineage>
        <taxon>Bacteria</taxon>
        <taxon>Pseudomonadati</taxon>
        <taxon>Bacteroidota</taxon>
        <taxon>Cytophagia</taxon>
        <taxon>Cytophagales</taxon>
        <taxon>Fulvivirgaceae</taxon>
        <taxon>Fulvivirga</taxon>
    </lineage>
</organism>
<evidence type="ECO:0000313" key="1">
    <source>
        <dbReference type="EMBL" id="MBL3656950.1"/>
    </source>
</evidence>
<keyword evidence="2" id="KW-1185">Reference proteome</keyword>
<protein>
    <submittedName>
        <fullName evidence="1">C39 family peptidase</fullName>
    </submittedName>
</protein>
<sequence length="239" mass="27044">MLLKLKEKILDLNIKAQPDDVTCGPTCLHGVYQFYKDVVPLKEVISEVKQLSSGGTLAVVLANHALKKGYKAIIYTYNLSTFDISWFKNKVDLKEKLKAQLAVKAHDPRLKVATDEYLQFLENGGQIRFEELTPTLIKTILTKGHPILTGLSATYLYESPRETGEVIIRYDDVEGEPAGHFVIINGFNQEERMAYIADPLDPNPISEKQYYKVSFQKLINSIMLGVMTYDANLLIIYPK</sequence>
<dbReference type="EMBL" id="JAESIY010000006">
    <property type="protein sequence ID" value="MBL3656950.1"/>
    <property type="molecule type" value="Genomic_DNA"/>
</dbReference>
<dbReference type="AlphaFoldDB" id="A0A937K143"/>
<comment type="caution">
    <text evidence="1">The sequence shown here is derived from an EMBL/GenBank/DDBJ whole genome shotgun (WGS) entry which is preliminary data.</text>
</comment>
<accession>A0A937K143</accession>
<dbReference type="Gene3D" id="3.90.70.10">
    <property type="entry name" value="Cysteine proteinases"/>
    <property type="match status" value="1"/>
</dbReference>
<reference evidence="1" key="1">
    <citation type="submission" date="2021-01" db="EMBL/GenBank/DDBJ databases">
        <title>Fulvivirga kasyanovii gen. nov., sp nov., a novel member of the phylum Bacteroidetes isolated from seawater in a mussel farm.</title>
        <authorList>
            <person name="Zhao L.-H."/>
            <person name="Wang Z.-J."/>
        </authorList>
    </citation>
    <scope>NUCLEOTIDE SEQUENCE</scope>
    <source>
        <strain evidence="1">2943</strain>
    </source>
</reference>
<gene>
    <name evidence="1" type="ORF">JL102_12460</name>
</gene>
<proteinExistence type="predicted"/>
<dbReference type="Proteomes" id="UP000659388">
    <property type="component" value="Unassembled WGS sequence"/>
</dbReference>
<evidence type="ECO:0000313" key="2">
    <source>
        <dbReference type="Proteomes" id="UP000659388"/>
    </source>
</evidence>